<feature type="domain" description="Transposase DDE" evidence="1">
    <location>
        <begin position="130"/>
        <end position="246"/>
    </location>
</feature>
<protein>
    <submittedName>
        <fullName evidence="2">Transposase</fullName>
    </submittedName>
</protein>
<evidence type="ECO:0000259" key="1">
    <source>
        <dbReference type="Pfam" id="PF13751"/>
    </source>
</evidence>
<feature type="non-terminal residue" evidence="2">
    <location>
        <position position="1"/>
    </location>
</feature>
<gene>
    <name evidence="2" type="ORF">ACFYNZ_11010</name>
</gene>
<comment type="caution">
    <text evidence="2">The sequence shown here is derived from an EMBL/GenBank/DDBJ whole genome shotgun (WGS) entry which is preliminary data.</text>
</comment>
<dbReference type="Proteomes" id="UP001601197">
    <property type="component" value="Unassembled WGS sequence"/>
</dbReference>
<keyword evidence="3" id="KW-1185">Reference proteome</keyword>
<organism evidence="2 3">
    <name type="scientific">Streptomyces kebangsaanensis</name>
    <dbReference type="NCBI Taxonomy" id="864058"/>
    <lineage>
        <taxon>Bacteria</taxon>
        <taxon>Bacillati</taxon>
        <taxon>Actinomycetota</taxon>
        <taxon>Actinomycetes</taxon>
        <taxon>Kitasatosporales</taxon>
        <taxon>Streptomycetaceae</taxon>
        <taxon>Streptomyces</taxon>
    </lineage>
</organism>
<dbReference type="InterPro" id="IPR025668">
    <property type="entry name" value="Tnp_DDE_dom"/>
</dbReference>
<dbReference type="PANTHER" id="PTHR35604">
    <property type="entry name" value="TRANSPOSASE INSH FOR INSERTION SEQUENCE ELEMENT IS5A-RELATED"/>
    <property type="match status" value="1"/>
</dbReference>
<dbReference type="Pfam" id="PF13751">
    <property type="entry name" value="DDE_Tnp_1_6"/>
    <property type="match status" value="1"/>
</dbReference>
<reference evidence="2 3" key="1">
    <citation type="submission" date="2024-10" db="EMBL/GenBank/DDBJ databases">
        <title>The Natural Products Discovery Center: Release of the First 8490 Sequenced Strains for Exploring Actinobacteria Biosynthetic Diversity.</title>
        <authorList>
            <person name="Kalkreuter E."/>
            <person name="Kautsar S.A."/>
            <person name="Yang D."/>
            <person name="Bader C.D."/>
            <person name="Teijaro C.N."/>
            <person name="Fluegel L."/>
            <person name="Davis C.M."/>
            <person name="Simpson J.R."/>
            <person name="Lauterbach L."/>
            <person name="Steele A.D."/>
            <person name="Gui C."/>
            <person name="Meng S."/>
            <person name="Li G."/>
            <person name="Viehrig K."/>
            <person name="Ye F."/>
            <person name="Su P."/>
            <person name="Kiefer A.F."/>
            <person name="Nichols A."/>
            <person name="Cepeda A.J."/>
            <person name="Yan W."/>
            <person name="Fan B."/>
            <person name="Jiang Y."/>
            <person name="Adhikari A."/>
            <person name="Zheng C.-J."/>
            <person name="Schuster L."/>
            <person name="Cowan T.M."/>
            <person name="Smanski M.J."/>
            <person name="Chevrette M.G."/>
            <person name="De Carvalho L.P.S."/>
            <person name="Shen B."/>
        </authorList>
    </citation>
    <scope>NUCLEOTIDE SEQUENCE [LARGE SCALE GENOMIC DNA]</scope>
    <source>
        <strain evidence="2 3">NPDC007147</strain>
    </source>
</reference>
<evidence type="ECO:0000313" key="2">
    <source>
        <dbReference type="EMBL" id="MFE9170039.1"/>
    </source>
</evidence>
<sequence>RIAQHTVPDRTVSTVDPEARHIHKNRTRHQEGFKGHVAVEPETGLFTEVALRRGSGPENHEAKVAEDLLAQETEPVQVLGDSAYGTACLREHLEQAGHGQVLKPPPLRAAVPGGFTSDDFSIDTENSQVTCPAGHTVALGKPLKGGFRQAQFKKLCTGCPLRERCTTSKTGRVLQVHPQHQRLADARAQAADPAWKDTYRRWRPPVERGIAWLTAKANRRLRYLGTLKNDTWLRNRAAALNLRRLVNLGLEPAANGTWTLTPATP</sequence>
<dbReference type="PANTHER" id="PTHR35604:SF2">
    <property type="entry name" value="TRANSPOSASE INSH FOR INSERTION SEQUENCE ELEMENT IS5A-RELATED"/>
    <property type="match status" value="1"/>
</dbReference>
<dbReference type="RefSeq" id="WP_388345883.1">
    <property type="nucleotide sequence ID" value="NZ_JBIAFJ010000007.1"/>
</dbReference>
<evidence type="ECO:0000313" key="3">
    <source>
        <dbReference type="Proteomes" id="UP001601197"/>
    </source>
</evidence>
<proteinExistence type="predicted"/>
<dbReference type="EMBL" id="JBIAFJ010000007">
    <property type="protein sequence ID" value="MFE9170039.1"/>
    <property type="molecule type" value="Genomic_DNA"/>
</dbReference>
<name>A0ABW6KQ56_9ACTN</name>
<accession>A0ABW6KQ56</accession>